<dbReference type="RefSeq" id="XP_064654205.1">
    <property type="nucleotide sequence ID" value="XM_064807696.1"/>
</dbReference>
<sequence>MAHYAPSEETFTTLKDKVVVITGGSTGIGAATVKLLATAGATVVIGDVNKQAAEQLCQQHEGVSFAQCDVTKYDDIYDLFKTALEKHGRVDHAVSSAGIFGK</sequence>
<comment type="similarity">
    <text evidence="1">Belongs to the short-chain dehydrogenases/reductases (SDR) family.</text>
</comment>
<dbReference type="Gene3D" id="3.40.50.720">
    <property type="entry name" value="NAD(P)-binding Rossmann-like Domain"/>
    <property type="match status" value="1"/>
</dbReference>
<evidence type="ECO:0000313" key="4">
    <source>
        <dbReference type="Proteomes" id="UP001337655"/>
    </source>
</evidence>
<reference evidence="3 4" key="1">
    <citation type="submission" date="2023-08" db="EMBL/GenBank/DDBJ databases">
        <title>Black Yeasts Isolated from many extreme environments.</title>
        <authorList>
            <person name="Coleine C."/>
            <person name="Stajich J.E."/>
            <person name="Selbmann L."/>
        </authorList>
    </citation>
    <scope>NUCLEOTIDE SEQUENCE [LARGE SCALE GENOMIC DNA]</scope>
    <source>
        <strain evidence="3 4">CCFEE 5935</strain>
    </source>
</reference>
<comment type="caution">
    <text evidence="3">The sequence shown here is derived from an EMBL/GenBank/DDBJ whole genome shotgun (WGS) entry which is preliminary data.</text>
</comment>
<gene>
    <name evidence="3" type="ORF">LTR77_010477</name>
</gene>
<dbReference type="PANTHER" id="PTHR43180">
    <property type="entry name" value="3-OXOACYL-(ACYL-CARRIER-PROTEIN) REDUCTASE (AFU_ORTHOLOGUE AFUA_6G11210)"/>
    <property type="match status" value="1"/>
</dbReference>
<dbReference type="SUPFAM" id="SSF51735">
    <property type="entry name" value="NAD(P)-binding Rossmann-fold domains"/>
    <property type="match status" value="1"/>
</dbReference>
<protein>
    <recommendedName>
        <fullName evidence="5">Alcohol dehydrogenase</fullName>
    </recommendedName>
</protein>
<evidence type="ECO:0000256" key="2">
    <source>
        <dbReference type="ARBA" id="ARBA00023002"/>
    </source>
</evidence>
<dbReference type="PRINTS" id="PR00081">
    <property type="entry name" value="GDHRDH"/>
</dbReference>
<name>A0AAV9NYW9_9PEZI</name>
<dbReference type="InterPro" id="IPR002347">
    <property type="entry name" value="SDR_fam"/>
</dbReference>
<evidence type="ECO:0000313" key="3">
    <source>
        <dbReference type="EMBL" id="KAK5163803.1"/>
    </source>
</evidence>
<proteinExistence type="inferred from homology"/>
<keyword evidence="2" id="KW-0560">Oxidoreductase</keyword>
<dbReference type="AlphaFoldDB" id="A0AAV9NYW9"/>
<dbReference type="Proteomes" id="UP001337655">
    <property type="component" value="Unassembled WGS sequence"/>
</dbReference>
<keyword evidence="4" id="KW-1185">Reference proteome</keyword>
<dbReference type="Pfam" id="PF00106">
    <property type="entry name" value="adh_short"/>
    <property type="match status" value="1"/>
</dbReference>
<dbReference type="InterPro" id="IPR036291">
    <property type="entry name" value="NAD(P)-bd_dom_sf"/>
</dbReference>
<dbReference type="EMBL" id="JAVRRT010000023">
    <property type="protein sequence ID" value="KAK5163803.1"/>
    <property type="molecule type" value="Genomic_DNA"/>
</dbReference>
<organism evidence="3 4">
    <name type="scientific">Saxophila tyrrhenica</name>
    <dbReference type="NCBI Taxonomy" id="1690608"/>
    <lineage>
        <taxon>Eukaryota</taxon>
        <taxon>Fungi</taxon>
        <taxon>Dikarya</taxon>
        <taxon>Ascomycota</taxon>
        <taxon>Pezizomycotina</taxon>
        <taxon>Dothideomycetes</taxon>
        <taxon>Dothideomycetidae</taxon>
        <taxon>Mycosphaerellales</taxon>
        <taxon>Extremaceae</taxon>
        <taxon>Saxophila</taxon>
    </lineage>
</organism>
<dbReference type="GO" id="GO:0016491">
    <property type="term" value="F:oxidoreductase activity"/>
    <property type="evidence" value="ECO:0007669"/>
    <property type="project" value="UniProtKB-KW"/>
</dbReference>
<dbReference type="PANTHER" id="PTHR43180:SF11">
    <property type="entry name" value="NAD(P)-BINDING PROTEIN"/>
    <property type="match status" value="1"/>
</dbReference>
<accession>A0AAV9NYW9</accession>
<evidence type="ECO:0000256" key="1">
    <source>
        <dbReference type="ARBA" id="ARBA00006484"/>
    </source>
</evidence>
<dbReference type="GeneID" id="89931804"/>
<evidence type="ECO:0008006" key="5">
    <source>
        <dbReference type="Google" id="ProtNLM"/>
    </source>
</evidence>